<keyword evidence="4" id="KW-1185">Reference proteome</keyword>
<reference evidence="3" key="1">
    <citation type="submission" date="2023-03" db="EMBL/GenBank/DDBJ databases">
        <title>Massive genome expansion in bonnet fungi (Mycena s.s.) driven by repeated elements and novel gene families across ecological guilds.</title>
        <authorList>
            <consortium name="Lawrence Berkeley National Laboratory"/>
            <person name="Harder C.B."/>
            <person name="Miyauchi S."/>
            <person name="Viragh M."/>
            <person name="Kuo A."/>
            <person name="Thoen E."/>
            <person name="Andreopoulos B."/>
            <person name="Lu D."/>
            <person name="Skrede I."/>
            <person name="Drula E."/>
            <person name="Henrissat B."/>
            <person name="Morin E."/>
            <person name="Kohler A."/>
            <person name="Barry K."/>
            <person name="LaButti K."/>
            <person name="Morin E."/>
            <person name="Salamov A."/>
            <person name="Lipzen A."/>
            <person name="Mereny Z."/>
            <person name="Hegedus B."/>
            <person name="Baldrian P."/>
            <person name="Stursova M."/>
            <person name="Weitz H."/>
            <person name="Taylor A."/>
            <person name="Grigoriev I.V."/>
            <person name="Nagy L.G."/>
            <person name="Martin F."/>
            <person name="Kauserud H."/>
        </authorList>
    </citation>
    <scope>NUCLEOTIDE SEQUENCE</scope>
    <source>
        <strain evidence="3">CBHHK182m</strain>
    </source>
</reference>
<proteinExistence type="predicted"/>
<protein>
    <submittedName>
        <fullName evidence="3">Uncharacterized protein</fullName>
    </submittedName>
</protein>
<feature type="compositionally biased region" description="Acidic residues" evidence="1">
    <location>
        <begin position="37"/>
        <end position="50"/>
    </location>
</feature>
<comment type="caution">
    <text evidence="3">The sequence shown here is derived from an EMBL/GenBank/DDBJ whole genome shotgun (WGS) entry which is preliminary data.</text>
</comment>
<organism evidence="3 4">
    <name type="scientific">Mycena metata</name>
    <dbReference type="NCBI Taxonomy" id="1033252"/>
    <lineage>
        <taxon>Eukaryota</taxon>
        <taxon>Fungi</taxon>
        <taxon>Dikarya</taxon>
        <taxon>Basidiomycota</taxon>
        <taxon>Agaricomycotina</taxon>
        <taxon>Agaricomycetes</taxon>
        <taxon>Agaricomycetidae</taxon>
        <taxon>Agaricales</taxon>
        <taxon>Marasmiineae</taxon>
        <taxon>Mycenaceae</taxon>
        <taxon>Mycena</taxon>
    </lineage>
</organism>
<dbReference type="EMBL" id="JARKIB010000215">
    <property type="protein sequence ID" value="KAJ7722963.1"/>
    <property type="molecule type" value="Genomic_DNA"/>
</dbReference>
<dbReference type="AlphaFoldDB" id="A0AAD7MLP2"/>
<gene>
    <name evidence="3" type="ORF">B0H16DRAFT_1473112</name>
</gene>
<evidence type="ECO:0000313" key="4">
    <source>
        <dbReference type="Proteomes" id="UP001215598"/>
    </source>
</evidence>
<feature type="region of interest" description="Disordered" evidence="1">
    <location>
        <begin position="1"/>
        <end position="54"/>
    </location>
</feature>
<evidence type="ECO:0000256" key="1">
    <source>
        <dbReference type="SAM" id="MobiDB-lite"/>
    </source>
</evidence>
<evidence type="ECO:0000256" key="2">
    <source>
        <dbReference type="SAM" id="Phobius"/>
    </source>
</evidence>
<name>A0AAD7MLP2_9AGAR</name>
<feature type="transmembrane region" description="Helical" evidence="2">
    <location>
        <begin position="64"/>
        <end position="90"/>
    </location>
</feature>
<keyword evidence="2" id="KW-1133">Transmembrane helix</keyword>
<keyword evidence="2" id="KW-0472">Membrane</keyword>
<feature type="compositionally biased region" description="Polar residues" evidence="1">
    <location>
        <begin position="1"/>
        <end position="12"/>
    </location>
</feature>
<evidence type="ECO:0000313" key="3">
    <source>
        <dbReference type="EMBL" id="KAJ7722963.1"/>
    </source>
</evidence>
<sequence length="261" mass="29165">MNPTTRTISRTPPKNPNPKASSRRPPGYKRCRNYDYTDADDEGDKNEDSEVSAGSVHPVMTRAALVLGAPSFLLIPFCVSLTVVCGYGCGVQRRGQERARGGPSHALPSIRFWGYQTGIVTAQSEVVQIAIIGGIPGPTPTRYLWSLGCGAQPVVRYLSGINLIRRKLYKYEHPICGGSVRRLRRLRRKGLVKVLTHPSRRHRHGLHVLIYTFTMRMMTFTLKDLPSSAVPSRKNCCFRSTVNPYGQVAHLQDYWDVNGLE</sequence>
<dbReference type="Proteomes" id="UP001215598">
    <property type="component" value="Unassembled WGS sequence"/>
</dbReference>
<accession>A0AAD7MLP2</accession>
<keyword evidence="2" id="KW-0812">Transmembrane</keyword>